<dbReference type="EMBL" id="CAEZWW010000005">
    <property type="protein sequence ID" value="CAB4661717.1"/>
    <property type="molecule type" value="Genomic_DNA"/>
</dbReference>
<name>A0A6J6LI78_9ZZZZ</name>
<dbReference type="Gene3D" id="1.20.5.3310">
    <property type="match status" value="1"/>
</dbReference>
<dbReference type="AlphaFoldDB" id="A0A6J6LI78"/>
<evidence type="ECO:0000256" key="4">
    <source>
        <dbReference type="ARBA" id="ARBA00022927"/>
    </source>
</evidence>
<evidence type="ECO:0000313" key="9">
    <source>
        <dbReference type="EMBL" id="CAB4661717.1"/>
    </source>
</evidence>
<keyword evidence="5" id="KW-1133">Transmembrane helix</keyword>
<accession>A0A6J6LI78</accession>
<evidence type="ECO:0000256" key="8">
    <source>
        <dbReference type="SAM" id="MobiDB-lite"/>
    </source>
</evidence>
<evidence type="ECO:0000256" key="7">
    <source>
        <dbReference type="ARBA" id="ARBA00023136"/>
    </source>
</evidence>
<keyword evidence="4" id="KW-0653">Protein transport</keyword>
<evidence type="ECO:0000256" key="3">
    <source>
        <dbReference type="ARBA" id="ARBA00022692"/>
    </source>
</evidence>
<dbReference type="GO" id="GO:0015031">
    <property type="term" value="P:protein transport"/>
    <property type="evidence" value="ECO:0007669"/>
    <property type="project" value="UniProtKB-KW"/>
</dbReference>
<feature type="region of interest" description="Disordered" evidence="8">
    <location>
        <begin position="79"/>
        <end position="111"/>
    </location>
</feature>
<dbReference type="GO" id="GO:0016020">
    <property type="term" value="C:membrane"/>
    <property type="evidence" value="ECO:0007669"/>
    <property type="project" value="UniProtKB-ARBA"/>
</dbReference>
<keyword evidence="2" id="KW-0813">Transport</keyword>
<evidence type="ECO:0000256" key="1">
    <source>
        <dbReference type="ARBA" id="ARBA00004167"/>
    </source>
</evidence>
<sequence>MFDIGIGEIMILAVLGLLIFGPERLPKAAADAGRLARQLREMASGAKRDLADSAGLDMSETMDSVRSLSDLHPRKLVAGLFNDDEPDEVKPTKTASETGQAPRPVFDPDAT</sequence>
<dbReference type="InterPro" id="IPR003369">
    <property type="entry name" value="TatA/B/E"/>
</dbReference>
<evidence type="ECO:0000256" key="6">
    <source>
        <dbReference type="ARBA" id="ARBA00023010"/>
    </source>
</evidence>
<keyword evidence="3" id="KW-0812">Transmembrane</keyword>
<keyword evidence="7" id="KW-0472">Membrane</keyword>
<protein>
    <submittedName>
        <fullName evidence="9">Unannotated protein</fullName>
    </submittedName>
</protein>
<proteinExistence type="predicted"/>
<gene>
    <name evidence="9" type="ORF">UFOPK2310_00099</name>
</gene>
<reference evidence="9" key="1">
    <citation type="submission" date="2020-05" db="EMBL/GenBank/DDBJ databases">
        <authorList>
            <person name="Chiriac C."/>
            <person name="Salcher M."/>
            <person name="Ghai R."/>
            <person name="Kavagutti S V."/>
        </authorList>
    </citation>
    <scope>NUCLEOTIDE SEQUENCE</scope>
</reference>
<evidence type="ECO:0000256" key="2">
    <source>
        <dbReference type="ARBA" id="ARBA00022448"/>
    </source>
</evidence>
<comment type="subcellular location">
    <subcellularLocation>
        <location evidence="1">Membrane</location>
        <topology evidence="1">Single-pass membrane protein</topology>
    </subcellularLocation>
</comment>
<organism evidence="9">
    <name type="scientific">freshwater metagenome</name>
    <dbReference type="NCBI Taxonomy" id="449393"/>
    <lineage>
        <taxon>unclassified sequences</taxon>
        <taxon>metagenomes</taxon>
        <taxon>ecological metagenomes</taxon>
    </lineage>
</organism>
<dbReference type="Pfam" id="PF02416">
    <property type="entry name" value="TatA_B_E"/>
    <property type="match status" value="1"/>
</dbReference>
<dbReference type="PRINTS" id="PR01506">
    <property type="entry name" value="TATBPROTEIN"/>
</dbReference>
<keyword evidence="6" id="KW-0811">Translocation</keyword>
<evidence type="ECO:0000256" key="5">
    <source>
        <dbReference type="ARBA" id="ARBA00022989"/>
    </source>
</evidence>